<dbReference type="InterPro" id="IPR011251">
    <property type="entry name" value="Luciferase-like_dom"/>
</dbReference>
<keyword evidence="1" id="KW-0285">Flavoprotein</keyword>
<dbReference type="EMBL" id="BAEH01000062">
    <property type="protein sequence ID" value="GAB18703.1"/>
    <property type="molecule type" value="Genomic_DNA"/>
</dbReference>
<dbReference type="eggNOG" id="COG2141">
    <property type="taxonomic scope" value="Bacteria"/>
</dbReference>
<evidence type="ECO:0000256" key="3">
    <source>
        <dbReference type="ARBA" id="ARBA00023002"/>
    </source>
</evidence>
<dbReference type="AlphaFoldDB" id="H0R0V2"/>
<evidence type="ECO:0000313" key="7">
    <source>
        <dbReference type="Proteomes" id="UP000035034"/>
    </source>
</evidence>
<keyword evidence="3" id="KW-0560">Oxidoreductase</keyword>
<dbReference type="PANTHER" id="PTHR42847">
    <property type="entry name" value="ALKANESULFONATE MONOOXYGENASE"/>
    <property type="match status" value="1"/>
</dbReference>
<dbReference type="SUPFAM" id="SSF51679">
    <property type="entry name" value="Bacterial luciferase-like"/>
    <property type="match status" value="1"/>
</dbReference>
<keyword evidence="7" id="KW-1185">Reference proteome</keyword>
<evidence type="ECO:0000259" key="5">
    <source>
        <dbReference type="Pfam" id="PF00296"/>
    </source>
</evidence>
<reference evidence="6 7" key="1">
    <citation type="submission" date="2011-12" db="EMBL/GenBank/DDBJ databases">
        <title>Whole genome shotgun sequence of Gordonia effusa NBRC 100432.</title>
        <authorList>
            <person name="Yoshida I."/>
            <person name="Takarada H."/>
            <person name="Hosoyama A."/>
            <person name="Tsuchikane K."/>
            <person name="Katsumata H."/>
            <person name="Yamazaki S."/>
            <person name="Fujita N."/>
        </authorList>
    </citation>
    <scope>NUCLEOTIDE SEQUENCE [LARGE SCALE GENOMIC DNA]</scope>
    <source>
        <strain evidence="6 7">NBRC 100432</strain>
    </source>
</reference>
<name>H0R0V2_9ACTN</name>
<dbReference type="GO" id="GO:0008726">
    <property type="term" value="F:alkanesulfonate monooxygenase activity"/>
    <property type="evidence" value="ECO:0007669"/>
    <property type="project" value="TreeGrafter"/>
</dbReference>
<dbReference type="STRING" id="1077974.GOEFS_062_00120"/>
<protein>
    <recommendedName>
        <fullName evidence="5">Luciferase-like domain-containing protein</fullName>
    </recommendedName>
</protein>
<dbReference type="PANTHER" id="PTHR42847:SF4">
    <property type="entry name" value="ALKANESULFONATE MONOOXYGENASE-RELATED"/>
    <property type="match status" value="1"/>
</dbReference>
<dbReference type="InterPro" id="IPR019923">
    <property type="entry name" value="Lucif-like_OxRdtase_MSMEG_2516"/>
</dbReference>
<keyword evidence="4" id="KW-0503">Monooxygenase</keyword>
<sequence length="278" mass="30003">MRPFRFGVNLLGIQGDFFEQVRTADDVGGDVLMVPDHLGLIAPFPALAAAGQVSSRMRLGHFVLNAGFYNNALLARDCATTDNLTGGRLEIGLGAGYVADEFTTAGLPFPSAGKRVARLVETVEYLRTTLSDEAYSPAPTQSPPPIMVAGVGDKVLTLAAQQADIVALSAVPDEEFLAERIDFIRAAAGDRFDQLELNLIIFELAADREPDLAGLRQMRPDATDEELRNSMNALCGSFDEIVAKVVRLREKFGVSYFTVIAPGPETFADLARLIDAVR</sequence>
<dbReference type="Proteomes" id="UP000035034">
    <property type="component" value="Unassembled WGS sequence"/>
</dbReference>
<dbReference type="InterPro" id="IPR036661">
    <property type="entry name" value="Luciferase-like_sf"/>
</dbReference>
<dbReference type="OrthoDB" id="4288123at2"/>
<accession>H0R0V2</accession>
<keyword evidence="2" id="KW-0288">FMN</keyword>
<organism evidence="6 7">
    <name type="scientific">Gordonia effusa NBRC 100432</name>
    <dbReference type="NCBI Taxonomy" id="1077974"/>
    <lineage>
        <taxon>Bacteria</taxon>
        <taxon>Bacillati</taxon>
        <taxon>Actinomycetota</taxon>
        <taxon>Actinomycetes</taxon>
        <taxon>Mycobacteriales</taxon>
        <taxon>Gordoniaceae</taxon>
        <taxon>Gordonia</taxon>
    </lineage>
</organism>
<feature type="domain" description="Luciferase-like" evidence="5">
    <location>
        <begin position="17"/>
        <end position="195"/>
    </location>
</feature>
<dbReference type="Pfam" id="PF00296">
    <property type="entry name" value="Bac_luciferase"/>
    <property type="match status" value="1"/>
</dbReference>
<evidence type="ECO:0000256" key="2">
    <source>
        <dbReference type="ARBA" id="ARBA00022643"/>
    </source>
</evidence>
<dbReference type="Gene3D" id="3.20.20.30">
    <property type="entry name" value="Luciferase-like domain"/>
    <property type="match status" value="1"/>
</dbReference>
<evidence type="ECO:0000313" key="6">
    <source>
        <dbReference type="EMBL" id="GAB18703.1"/>
    </source>
</evidence>
<gene>
    <name evidence="6" type="ORF">GOEFS_062_00120</name>
</gene>
<dbReference type="GO" id="GO:0046306">
    <property type="term" value="P:alkanesulfonate catabolic process"/>
    <property type="evidence" value="ECO:0007669"/>
    <property type="project" value="TreeGrafter"/>
</dbReference>
<evidence type="ECO:0000256" key="1">
    <source>
        <dbReference type="ARBA" id="ARBA00022630"/>
    </source>
</evidence>
<evidence type="ECO:0000256" key="4">
    <source>
        <dbReference type="ARBA" id="ARBA00023033"/>
    </source>
</evidence>
<dbReference type="InterPro" id="IPR050172">
    <property type="entry name" value="SsuD_RutA_monooxygenase"/>
</dbReference>
<proteinExistence type="predicted"/>
<comment type="caution">
    <text evidence="6">The sequence shown here is derived from an EMBL/GenBank/DDBJ whole genome shotgun (WGS) entry which is preliminary data.</text>
</comment>
<dbReference type="RefSeq" id="WP_007318039.1">
    <property type="nucleotide sequence ID" value="NZ_BAEH01000062.1"/>
</dbReference>
<dbReference type="NCBIfam" id="TIGR03621">
    <property type="entry name" value="F420_MSMEG_2516"/>
    <property type="match status" value="1"/>
</dbReference>